<evidence type="ECO:0000259" key="2">
    <source>
        <dbReference type="Pfam" id="PF13439"/>
    </source>
</evidence>
<feature type="domain" description="Glycosyltransferase subfamily 4-like N-terminal" evidence="2">
    <location>
        <begin position="14"/>
        <end position="181"/>
    </location>
</feature>
<dbReference type="Pfam" id="PF00534">
    <property type="entry name" value="Glycos_transf_1"/>
    <property type="match status" value="1"/>
</dbReference>
<proteinExistence type="predicted"/>
<dbReference type="OrthoDB" id="9802525at2"/>
<dbReference type="EMBL" id="CP003155">
    <property type="protein sequence ID" value="AEV28027.1"/>
    <property type="molecule type" value="Genomic_DNA"/>
</dbReference>
<reference evidence="3 4" key="1">
    <citation type="submission" date="2011-11" db="EMBL/GenBank/DDBJ databases">
        <title>Complete sequence of Spirochaeta sp. grapes.</title>
        <authorList>
            <consortium name="US DOE Joint Genome Institute"/>
            <person name="Lucas S."/>
            <person name="Han J."/>
            <person name="Lapidus A."/>
            <person name="Cheng J.-F."/>
            <person name="Goodwin L."/>
            <person name="Pitluck S."/>
            <person name="Peters L."/>
            <person name="Ovchinnikova G."/>
            <person name="Munk A.C."/>
            <person name="Detter J.C."/>
            <person name="Han C."/>
            <person name="Tapia R."/>
            <person name="Land M."/>
            <person name="Hauser L."/>
            <person name="Kyrpides N."/>
            <person name="Ivanova N."/>
            <person name="Pagani I."/>
            <person name="Ritalahtilisa K."/>
            <person name="Loeffler F."/>
            <person name="Woyke T."/>
        </authorList>
    </citation>
    <scope>NUCLEOTIDE SEQUENCE [LARGE SCALE GENOMIC DNA]</scope>
    <source>
        <strain evidence="4">ATCC BAA-1885 / DSM 22778 / Grapes</strain>
    </source>
</reference>
<dbReference type="CDD" id="cd03817">
    <property type="entry name" value="GT4_UGDG-like"/>
    <property type="match status" value="1"/>
</dbReference>
<dbReference type="STRING" id="158190.SpiGrapes_0163"/>
<dbReference type="KEGG" id="sgp:SpiGrapes_0163"/>
<dbReference type="eggNOG" id="COG0438">
    <property type="taxonomic scope" value="Bacteria"/>
</dbReference>
<keyword evidence="3" id="KW-0808">Transferase</keyword>
<dbReference type="SUPFAM" id="SSF53756">
    <property type="entry name" value="UDP-Glycosyltransferase/glycogen phosphorylase"/>
    <property type="match status" value="1"/>
</dbReference>
<dbReference type="InterPro" id="IPR028098">
    <property type="entry name" value="Glyco_trans_4-like_N"/>
</dbReference>
<name>G8QTR2_SPHPG</name>
<evidence type="ECO:0000259" key="1">
    <source>
        <dbReference type="Pfam" id="PF00534"/>
    </source>
</evidence>
<dbReference type="HOGENOM" id="CLU_009583_2_0_12"/>
<dbReference type="PANTHER" id="PTHR45947">
    <property type="entry name" value="SULFOQUINOVOSYL TRANSFERASE SQD2"/>
    <property type="match status" value="1"/>
</dbReference>
<dbReference type="RefSeq" id="WP_014268876.1">
    <property type="nucleotide sequence ID" value="NC_016633.1"/>
</dbReference>
<evidence type="ECO:0000313" key="3">
    <source>
        <dbReference type="EMBL" id="AEV28027.1"/>
    </source>
</evidence>
<dbReference type="Proteomes" id="UP000005632">
    <property type="component" value="Chromosome"/>
</dbReference>
<dbReference type="PANTHER" id="PTHR45947:SF3">
    <property type="entry name" value="SULFOQUINOVOSYL TRANSFERASE SQD2"/>
    <property type="match status" value="1"/>
</dbReference>
<dbReference type="InterPro" id="IPR050194">
    <property type="entry name" value="Glycosyltransferase_grp1"/>
</dbReference>
<sequence>MKILLTTDGYAPMINGVVTSVMNLQRVLTNRGHEVRVLTLSNDEHSSFKEGVYYLASFRIPIYRDLHATLHIPQVFMQDILSWKPDIVHSQCEFFTFGFARRIAQRSNVPLVHTYHTMYESYARYVKLNERMGDMAVPHFLQRRLRNLQMIIAPTQKVADALKSYRLTSPISIVPTGIDLSKFTLRESRENLEKRKASLGLNPDSVILLSVGRIAQEKNPEELLKNMVPLVQDFPKLVLLFIGDGPQREYLADRIRTLNLSGRVFFSGMVNPTEIASYYQLGTIFVSASDSETQGLTYIEAMASGLPVICRYDSCLKNVIKEGIDGFTYTKASEYVSAITHTLTDKELYESLSSQARILAKEYSIERFGEEIERIYLQCIDTYKA</sequence>
<accession>G8QTR2</accession>
<gene>
    <name evidence="3" type="ordered locus">SpiGrapes_0163</name>
</gene>
<evidence type="ECO:0000313" key="4">
    <source>
        <dbReference type="Proteomes" id="UP000005632"/>
    </source>
</evidence>
<organism evidence="3 4">
    <name type="scientific">Sphaerochaeta pleomorpha (strain ATCC BAA-1885 / DSM 22778 / Grapes)</name>
    <dbReference type="NCBI Taxonomy" id="158190"/>
    <lineage>
        <taxon>Bacteria</taxon>
        <taxon>Pseudomonadati</taxon>
        <taxon>Spirochaetota</taxon>
        <taxon>Spirochaetia</taxon>
        <taxon>Spirochaetales</taxon>
        <taxon>Sphaerochaetaceae</taxon>
        <taxon>Sphaerochaeta</taxon>
    </lineage>
</organism>
<keyword evidence="4" id="KW-1185">Reference proteome</keyword>
<dbReference type="Gene3D" id="3.40.50.2000">
    <property type="entry name" value="Glycogen Phosphorylase B"/>
    <property type="match status" value="2"/>
</dbReference>
<feature type="domain" description="Glycosyl transferase family 1" evidence="1">
    <location>
        <begin position="194"/>
        <end position="357"/>
    </location>
</feature>
<dbReference type="Pfam" id="PF13439">
    <property type="entry name" value="Glyco_transf_4"/>
    <property type="match status" value="1"/>
</dbReference>
<dbReference type="InterPro" id="IPR001296">
    <property type="entry name" value="Glyco_trans_1"/>
</dbReference>
<dbReference type="AlphaFoldDB" id="G8QTR2"/>
<protein>
    <submittedName>
        <fullName evidence="3">Glycosyltransferase</fullName>
    </submittedName>
</protein>
<dbReference type="GO" id="GO:0016758">
    <property type="term" value="F:hexosyltransferase activity"/>
    <property type="evidence" value="ECO:0007669"/>
    <property type="project" value="TreeGrafter"/>
</dbReference>